<dbReference type="InterPro" id="IPR004474">
    <property type="entry name" value="LytR_CpsA_psr"/>
</dbReference>
<proteinExistence type="inferred from homology"/>
<evidence type="ECO:0000256" key="1">
    <source>
        <dbReference type="ARBA" id="ARBA00006068"/>
    </source>
</evidence>
<evidence type="ECO:0000259" key="6">
    <source>
        <dbReference type="Pfam" id="PF03816"/>
    </source>
</evidence>
<evidence type="ECO:0000256" key="3">
    <source>
        <dbReference type="ARBA" id="ARBA00022968"/>
    </source>
</evidence>
<evidence type="ECO:0000256" key="4">
    <source>
        <dbReference type="ARBA" id="ARBA00022989"/>
    </source>
</evidence>
<dbReference type="InterPro" id="IPR050922">
    <property type="entry name" value="LytR/CpsA/Psr_CW_biosynth"/>
</dbReference>
<dbReference type="PANTHER" id="PTHR33392:SF3">
    <property type="entry name" value="POLYISOPRENYL-TEICHOIC ACID--PEPTIDOGLYCAN TEICHOIC ACID TRANSFERASE TAGT"/>
    <property type="match status" value="1"/>
</dbReference>
<dbReference type="AlphaFoldDB" id="A0A845DTK1"/>
<sequence>MKLKKLTIFLWTAAFLVLAGIGAAAGYAVYLTDQVKETATESHEELDRGGMSDKRVEEVNPAKDHTSVLFIGIDDSEKRTGQEELPARSDALVLATFNQDDKSIKMLNIPRDSLTYIPEVGYEDKIAHAHAFGGVDATVQTVEQLLDVPVDYYVRLNFNSFVDVVDAIGGISYDVPFDITEQNSSDTAGAVELEEGYQTINGEEALALARTRKYDSDLARGDRQMKLIQQIFDETMSTKGLNNFDDILASVSSNMKTNLTFDEMISFKDYFLQKDGFTFDKMQLGGEGGFTGHGWYYQVNDEELTAASQTLKDHLNLSNPLAKDDEMDNFSNGDENNNSM</sequence>
<organism evidence="7 8">
    <name type="scientific">Halobacillus litoralis</name>
    <dbReference type="NCBI Taxonomy" id="45668"/>
    <lineage>
        <taxon>Bacteria</taxon>
        <taxon>Bacillati</taxon>
        <taxon>Bacillota</taxon>
        <taxon>Bacilli</taxon>
        <taxon>Bacillales</taxon>
        <taxon>Bacillaceae</taxon>
        <taxon>Halobacillus</taxon>
    </lineage>
</organism>
<evidence type="ECO:0000256" key="5">
    <source>
        <dbReference type="SAM" id="MobiDB-lite"/>
    </source>
</evidence>
<dbReference type="OrthoDB" id="27330at2"/>
<dbReference type="EMBL" id="WMET01000003">
    <property type="protein sequence ID" value="MYL20933.1"/>
    <property type="molecule type" value="Genomic_DNA"/>
</dbReference>
<reference evidence="7 8" key="1">
    <citation type="submission" date="2019-11" db="EMBL/GenBank/DDBJ databases">
        <title>Genome sequences of 17 halophilic strains isolated from different environments.</title>
        <authorList>
            <person name="Furrow R.E."/>
        </authorList>
    </citation>
    <scope>NUCLEOTIDE SEQUENCE [LARGE SCALE GENOMIC DNA]</scope>
    <source>
        <strain evidence="7 8">22511_23_Filter</strain>
    </source>
</reference>
<comment type="similarity">
    <text evidence="1">Belongs to the LytR/CpsA/Psr (LCP) family.</text>
</comment>
<dbReference type="PANTHER" id="PTHR33392">
    <property type="entry name" value="POLYISOPRENYL-TEICHOIC ACID--PEPTIDOGLYCAN TEICHOIC ACID TRANSFERASE TAGU"/>
    <property type="match status" value="1"/>
</dbReference>
<keyword evidence="3" id="KW-0735">Signal-anchor</keyword>
<feature type="region of interest" description="Disordered" evidence="5">
    <location>
        <begin position="320"/>
        <end position="340"/>
    </location>
</feature>
<name>A0A845DTK1_9BACI</name>
<keyword evidence="4" id="KW-1133">Transmembrane helix</keyword>
<evidence type="ECO:0000313" key="7">
    <source>
        <dbReference type="EMBL" id="MYL20933.1"/>
    </source>
</evidence>
<evidence type="ECO:0000256" key="2">
    <source>
        <dbReference type="ARBA" id="ARBA00022692"/>
    </source>
</evidence>
<keyword evidence="4" id="KW-0472">Membrane</keyword>
<dbReference type="RefSeq" id="WP_160838171.1">
    <property type="nucleotide sequence ID" value="NZ_WMET01000003.1"/>
</dbReference>
<gene>
    <name evidence="7" type="ORF">GLW04_13600</name>
</gene>
<evidence type="ECO:0000313" key="8">
    <source>
        <dbReference type="Proteomes" id="UP000460949"/>
    </source>
</evidence>
<dbReference type="Gene3D" id="3.40.630.190">
    <property type="entry name" value="LCP protein"/>
    <property type="match status" value="1"/>
</dbReference>
<dbReference type="GO" id="GO:0071555">
    <property type="term" value="P:cell wall organization"/>
    <property type="evidence" value="ECO:0007669"/>
    <property type="project" value="UniProtKB-KW"/>
</dbReference>
<comment type="caution">
    <text evidence="7">The sequence shown here is derived from an EMBL/GenBank/DDBJ whole genome shotgun (WGS) entry which is preliminary data.</text>
</comment>
<protein>
    <submittedName>
        <fullName evidence="7">LytR family transcriptional regulator</fullName>
    </submittedName>
</protein>
<keyword evidence="2" id="KW-0812">Transmembrane</keyword>
<dbReference type="Proteomes" id="UP000460949">
    <property type="component" value="Unassembled WGS sequence"/>
</dbReference>
<dbReference type="NCBIfam" id="TIGR00350">
    <property type="entry name" value="lytR_cpsA_psr"/>
    <property type="match status" value="1"/>
</dbReference>
<feature type="compositionally biased region" description="Polar residues" evidence="5">
    <location>
        <begin position="329"/>
        <end position="340"/>
    </location>
</feature>
<dbReference type="Pfam" id="PF03816">
    <property type="entry name" value="LytR_cpsA_psr"/>
    <property type="match status" value="1"/>
</dbReference>
<accession>A0A845DTK1</accession>
<feature type="domain" description="Cell envelope-related transcriptional attenuator" evidence="6">
    <location>
        <begin position="88"/>
        <end position="235"/>
    </location>
</feature>